<sequence>MERVLILAGITFILREVVCIFEFRRYLAICSIKEKYSDREERILLNELERIIDNYRGMLVSEGEYNKNFDIIDKLNLRINLNYEELEYIKNMWLKTNLGFPLLTRTELKIFEILNEKLKFHMR</sequence>
<reference evidence="1 2" key="1">
    <citation type="journal article" date="2021" name="Cell Host Microbe">
        <title>in vivo commensal control of Clostridioides difficile virulence.</title>
        <authorList>
            <person name="Girinathan B.P."/>
            <person name="Dibenedetto N."/>
            <person name="Worley J.N."/>
            <person name="Peltier J."/>
            <person name="Arrieta-Ortiz M.L."/>
            <person name="Rupa Christinal Immanuel S."/>
            <person name="Lavin R."/>
            <person name="Delaney M.L."/>
            <person name="Cummins C."/>
            <person name="Hoffmann M."/>
            <person name="Luo Y."/>
            <person name="Gonzalez-Escalona N."/>
            <person name="Allard M."/>
            <person name="Onderdonk A.B."/>
            <person name="Gerber G.K."/>
            <person name="Sonenshein A.L."/>
            <person name="Baliga N."/>
            <person name="Dupuy B."/>
            <person name="Bry L."/>
        </authorList>
    </citation>
    <scope>NUCLEOTIDE SEQUENCE [LARGE SCALE GENOMIC DNA]</scope>
    <source>
        <strain evidence="1 2">DSM 599</strain>
    </source>
</reference>
<evidence type="ECO:0000313" key="1">
    <source>
        <dbReference type="EMBL" id="MBY0756307.1"/>
    </source>
</evidence>
<keyword evidence="2" id="KW-1185">Reference proteome</keyword>
<evidence type="ECO:0000313" key="2">
    <source>
        <dbReference type="Proteomes" id="UP001299068"/>
    </source>
</evidence>
<accession>A0ABS7L0C9</accession>
<dbReference type="Proteomes" id="UP001299068">
    <property type="component" value="Unassembled WGS sequence"/>
</dbReference>
<name>A0ABS7L0C9_CLOSR</name>
<protein>
    <submittedName>
        <fullName evidence="1">Uncharacterized protein</fullName>
    </submittedName>
</protein>
<dbReference type="RefSeq" id="WP_221861568.1">
    <property type="nucleotide sequence ID" value="NZ_JAIKTU010000010.1"/>
</dbReference>
<organism evidence="1 2">
    <name type="scientific">Clostridium sardiniense</name>
    <name type="common">Clostridium absonum</name>
    <dbReference type="NCBI Taxonomy" id="29369"/>
    <lineage>
        <taxon>Bacteria</taxon>
        <taxon>Bacillati</taxon>
        <taxon>Bacillota</taxon>
        <taxon>Clostridia</taxon>
        <taxon>Eubacteriales</taxon>
        <taxon>Clostridiaceae</taxon>
        <taxon>Clostridium</taxon>
    </lineage>
</organism>
<comment type="caution">
    <text evidence="1">The sequence shown here is derived from an EMBL/GenBank/DDBJ whole genome shotgun (WGS) entry which is preliminary data.</text>
</comment>
<proteinExistence type="predicted"/>
<gene>
    <name evidence="1" type="ORF">K5V21_12700</name>
</gene>
<dbReference type="EMBL" id="JAIKTU010000010">
    <property type="protein sequence ID" value="MBY0756307.1"/>
    <property type="molecule type" value="Genomic_DNA"/>
</dbReference>